<proteinExistence type="predicted"/>
<reference evidence="4 5" key="1">
    <citation type="submission" date="2017-07" db="EMBL/GenBank/DDBJ databases">
        <title>Mechanisms for carbon and nitrogen cycling indicate functional differentiation within the Candidate Phyla Radiation.</title>
        <authorList>
            <person name="Danczak R.E."/>
            <person name="Johnston M.D."/>
            <person name="Kenah C."/>
            <person name="Slattery M."/>
            <person name="Wrighton K.C."/>
            <person name="Wilkins M.J."/>
        </authorList>
    </citation>
    <scope>NUCLEOTIDE SEQUENCE [LARGE SCALE GENOMIC DNA]</scope>
    <source>
        <strain evidence="4">Licking1014_85</strain>
    </source>
</reference>
<dbReference type="Proteomes" id="UP000315589">
    <property type="component" value="Unassembled WGS sequence"/>
</dbReference>
<dbReference type="EMBL" id="VMGI01000074">
    <property type="protein sequence ID" value="TSC92272.1"/>
    <property type="molecule type" value="Genomic_DNA"/>
</dbReference>
<protein>
    <recommendedName>
        <fullName evidence="3">G5 domain-containing protein</fullName>
    </recommendedName>
</protein>
<evidence type="ECO:0000256" key="1">
    <source>
        <dbReference type="ARBA" id="ARBA00022729"/>
    </source>
</evidence>
<gene>
    <name evidence="4" type="ORF">CEN91_503</name>
</gene>
<dbReference type="InterPro" id="IPR022029">
    <property type="entry name" value="YoaR-like_PG-bd"/>
</dbReference>
<dbReference type="SMART" id="SM01208">
    <property type="entry name" value="G5"/>
    <property type="match status" value="1"/>
</dbReference>
<dbReference type="Pfam" id="PF04294">
    <property type="entry name" value="VanW"/>
    <property type="match status" value="1"/>
</dbReference>
<dbReference type="AlphaFoldDB" id="A0A554LHE5"/>
<dbReference type="InterPro" id="IPR052913">
    <property type="entry name" value="Glycopeptide_resist_protein"/>
</dbReference>
<feature type="region of interest" description="Disordered" evidence="2">
    <location>
        <begin position="511"/>
        <end position="537"/>
    </location>
</feature>
<sequence length="579" mass="64200">MVLGVVAMLSLILGSFNIVFASRVYPNIYVGKIPLGGLTLPELSQTISDITANLKNRPIILKIDDSEKIIKSENIELNFDTNQTIHNIFAYGRNKNILTSIYEQTQLLIKSKKIPAIYLMNSAKFDIEINQIADEINQNFSDATLKFENNKLVEIPEKIGKKLDIILLKNSITNSLETLSQNIISYKTDIQDPMVYTDGLSQAKAETEKLISQPIIVRSENNTQTFERKDIFNWISFSASKTSVSNGRGFMLATNISQDKIINDLKIMAKKIDQPAINAKLTIENGKATVFQKSAEGKEVDLEASARNIVKALEKDTERIAEIVIKVTQSEIGDDAIEKLGIKELIGTAETSFAKSPANRISNLETGAKYLNGQLIKPDEQLSAVKALGSISTENGYLPELVIKDNRTIPEIGGGLCQVSTTLFRAALNAGLPIIERTNHSFRVSYYEPPVGLDATIYIPKPDLVIKNDTPGWILLQSSVDRTTNKIKFEFYGTSDGRRAEIKGPYLSNYINPPDPINEDDPTLPEGQTKQVEKPHQGVSSVAYYKVYNADGAVRTDQTFKSKYKALPAVFKVGKKPTQ</sequence>
<evidence type="ECO:0000313" key="4">
    <source>
        <dbReference type="EMBL" id="TSC92272.1"/>
    </source>
</evidence>
<keyword evidence="1" id="KW-0732">Signal</keyword>
<dbReference type="Pfam" id="PF07501">
    <property type="entry name" value="G5"/>
    <property type="match status" value="1"/>
</dbReference>
<dbReference type="Pfam" id="PF12229">
    <property type="entry name" value="PG_binding_4"/>
    <property type="match status" value="2"/>
</dbReference>
<evidence type="ECO:0000256" key="2">
    <source>
        <dbReference type="SAM" id="MobiDB-lite"/>
    </source>
</evidence>
<name>A0A554LHE5_9BACT</name>
<dbReference type="InterPro" id="IPR011098">
    <property type="entry name" value="G5_dom"/>
</dbReference>
<feature type="domain" description="G5" evidence="3">
    <location>
        <begin position="502"/>
        <end position="577"/>
    </location>
</feature>
<dbReference type="InterPro" id="IPR007391">
    <property type="entry name" value="Vancomycin_resist_VanW"/>
</dbReference>
<comment type="caution">
    <text evidence="4">The sequence shown here is derived from an EMBL/GenBank/DDBJ whole genome shotgun (WGS) entry which is preliminary data.</text>
</comment>
<organism evidence="4 5">
    <name type="scientific">Candidatus Berkelbacteria bacterium Licking1014_85</name>
    <dbReference type="NCBI Taxonomy" id="2017148"/>
    <lineage>
        <taxon>Bacteria</taxon>
        <taxon>Candidatus Berkelbacteria</taxon>
    </lineage>
</organism>
<dbReference type="PANTHER" id="PTHR35788:SF1">
    <property type="entry name" value="EXPORTED PROTEIN"/>
    <property type="match status" value="1"/>
</dbReference>
<accession>A0A554LHE5</accession>
<dbReference type="PANTHER" id="PTHR35788">
    <property type="entry name" value="EXPORTED PROTEIN-RELATED"/>
    <property type="match status" value="1"/>
</dbReference>
<evidence type="ECO:0000313" key="5">
    <source>
        <dbReference type="Proteomes" id="UP000315589"/>
    </source>
</evidence>
<evidence type="ECO:0000259" key="3">
    <source>
        <dbReference type="SMART" id="SM01208"/>
    </source>
</evidence>